<dbReference type="HAMAP" id="MF_00651">
    <property type="entry name" value="Nuclease_YqgF"/>
    <property type="match status" value="1"/>
</dbReference>
<accession>A0A4P7VJM8</accession>
<comment type="subcellular location">
    <subcellularLocation>
        <location evidence="5">Cytoplasm</location>
    </subcellularLocation>
</comment>
<comment type="function">
    <text evidence="5">Could be a nuclease involved in processing of the 5'-end of pre-16S rRNA.</text>
</comment>
<sequence>MGRLMAIDYGRKRCGIAVTDTLRIVATGLTTVSTHELIDWVKRYIASEQVDEIVVGKPTTLRGEPSESMRYITPGISKLRSAIPEEIPIVFWDERFTSTMAHRAMIDSGMRKSRRRDKAIVDEMAATIILNDYIQSKTYNQ</sequence>
<keyword evidence="2 5" id="KW-0690">Ribosome biogenesis</keyword>
<dbReference type="GO" id="GO:0004518">
    <property type="term" value="F:nuclease activity"/>
    <property type="evidence" value="ECO:0007669"/>
    <property type="project" value="UniProtKB-KW"/>
</dbReference>
<dbReference type="Pfam" id="PF03652">
    <property type="entry name" value="RuvX"/>
    <property type="match status" value="1"/>
</dbReference>
<dbReference type="KEGG" id="mgod:E7746_05640"/>
<feature type="domain" description="YqgF/RNase H-like" evidence="6">
    <location>
        <begin position="2"/>
        <end position="101"/>
    </location>
</feature>
<dbReference type="RefSeq" id="WP_123396758.1">
    <property type="nucleotide sequence ID" value="NZ_CANQMU010000001.1"/>
</dbReference>
<proteinExistence type="inferred from homology"/>
<evidence type="ECO:0000256" key="4">
    <source>
        <dbReference type="ARBA" id="ARBA00022801"/>
    </source>
</evidence>
<gene>
    <name evidence="7" type="primary">ruvX</name>
    <name evidence="7" type="ORF">E7746_05640</name>
</gene>
<dbReference type="AlphaFoldDB" id="A0A4P7VJM8"/>
<keyword evidence="8" id="KW-1185">Reference proteome</keyword>
<evidence type="ECO:0000256" key="2">
    <source>
        <dbReference type="ARBA" id="ARBA00022517"/>
    </source>
</evidence>
<dbReference type="PANTHER" id="PTHR33317:SF4">
    <property type="entry name" value="POLYNUCLEOTIDYL TRANSFERASE, RIBONUCLEASE H-LIKE SUPERFAMILY PROTEIN"/>
    <property type="match status" value="1"/>
</dbReference>
<keyword evidence="1 5" id="KW-0963">Cytoplasm</keyword>
<dbReference type="GO" id="GO:0005829">
    <property type="term" value="C:cytosol"/>
    <property type="evidence" value="ECO:0007669"/>
    <property type="project" value="TreeGrafter"/>
</dbReference>
<evidence type="ECO:0000259" key="6">
    <source>
        <dbReference type="SMART" id="SM00732"/>
    </source>
</evidence>
<dbReference type="InterPro" id="IPR012337">
    <property type="entry name" value="RNaseH-like_sf"/>
</dbReference>
<keyword evidence="3 5" id="KW-0540">Nuclease</keyword>
<dbReference type="PANTHER" id="PTHR33317">
    <property type="entry name" value="POLYNUCLEOTIDYL TRANSFERASE, RIBONUCLEASE H-LIKE SUPERFAMILY PROTEIN"/>
    <property type="match status" value="1"/>
</dbReference>
<dbReference type="Proteomes" id="UP000297031">
    <property type="component" value="Chromosome"/>
</dbReference>
<name>A0A4P7VJM8_9BACT</name>
<evidence type="ECO:0000313" key="7">
    <source>
        <dbReference type="EMBL" id="QCD35416.1"/>
    </source>
</evidence>
<dbReference type="CDD" id="cd16964">
    <property type="entry name" value="YqgF"/>
    <property type="match status" value="1"/>
</dbReference>
<evidence type="ECO:0000313" key="8">
    <source>
        <dbReference type="Proteomes" id="UP000297031"/>
    </source>
</evidence>
<dbReference type="GO" id="GO:0000967">
    <property type="term" value="P:rRNA 5'-end processing"/>
    <property type="evidence" value="ECO:0007669"/>
    <property type="project" value="UniProtKB-UniRule"/>
</dbReference>
<dbReference type="GO" id="GO:0016788">
    <property type="term" value="F:hydrolase activity, acting on ester bonds"/>
    <property type="evidence" value="ECO:0007669"/>
    <property type="project" value="UniProtKB-UniRule"/>
</dbReference>
<dbReference type="SMART" id="SM00732">
    <property type="entry name" value="YqgFc"/>
    <property type="match status" value="1"/>
</dbReference>
<dbReference type="InterPro" id="IPR006641">
    <property type="entry name" value="YqgF/RNaseH-like_dom"/>
</dbReference>
<comment type="similarity">
    <text evidence="5">Belongs to the YqgF HJR family.</text>
</comment>
<dbReference type="InterPro" id="IPR037027">
    <property type="entry name" value="YqgF/RNaseH-like_dom_sf"/>
</dbReference>
<evidence type="ECO:0000256" key="5">
    <source>
        <dbReference type="HAMAP-Rule" id="MF_00651"/>
    </source>
</evidence>
<reference evidence="7 8" key="1">
    <citation type="submission" date="2019-02" db="EMBL/GenBank/DDBJ databases">
        <title>Isolation and identification of novel species under the genus Muribaculum.</title>
        <authorList>
            <person name="Miyake S."/>
            <person name="Ding Y."/>
            <person name="Low A."/>
            <person name="Soh M."/>
            <person name="Seedorf H."/>
        </authorList>
    </citation>
    <scope>NUCLEOTIDE SEQUENCE [LARGE SCALE GENOMIC DNA]</scope>
    <source>
        <strain evidence="7 8">TLL-A4</strain>
    </source>
</reference>
<evidence type="ECO:0000256" key="1">
    <source>
        <dbReference type="ARBA" id="ARBA00022490"/>
    </source>
</evidence>
<organism evidence="7 8">
    <name type="scientific">Muribaculum gordoncarteri</name>
    <dbReference type="NCBI Taxonomy" id="2530390"/>
    <lineage>
        <taxon>Bacteria</taxon>
        <taxon>Pseudomonadati</taxon>
        <taxon>Bacteroidota</taxon>
        <taxon>Bacteroidia</taxon>
        <taxon>Bacteroidales</taxon>
        <taxon>Muribaculaceae</taxon>
        <taxon>Muribaculum</taxon>
    </lineage>
</organism>
<dbReference type="SUPFAM" id="SSF53098">
    <property type="entry name" value="Ribonuclease H-like"/>
    <property type="match status" value="1"/>
</dbReference>
<dbReference type="EC" id="3.1.-.-" evidence="5"/>
<dbReference type="Gene3D" id="3.30.420.140">
    <property type="entry name" value="YqgF/RNase H-like domain"/>
    <property type="match status" value="1"/>
</dbReference>
<dbReference type="EMBL" id="CP039393">
    <property type="protein sequence ID" value="QCD35416.1"/>
    <property type="molecule type" value="Genomic_DNA"/>
</dbReference>
<dbReference type="OrthoDB" id="9796140at2"/>
<dbReference type="NCBIfam" id="TIGR00250">
    <property type="entry name" value="RNAse_H_YqgF"/>
    <property type="match status" value="1"/>
</dbReference>
<evidence type="ECO:0000256" key="3">
    <source>
        <dbReference type="ARBA" id="ARBA00022722"/>
    </source>
</evidence>
<keyword evidence="4 5" id="KW-0378">Hydrolase</keyword>
<dbReference type="InterPro" id="IPR005227">
    <property type="entry name" value="YqgF"/>
</dbReference>
<protein>
    <recommendedName>
        <fullName evidence="5">Putative pre-16S rRNA nuclease</fullName>
        <ecNumber evidence="5">3.1.-.-</ecNumber>
    </recommendedName>
</protein>